<sequence>MHGPIDARVTKATIALGSIFENTCTSNAQREPRGASCSEGRYLYKLSEPPCDYSEQCAFAQLNGVCTDNLIGDCALDFVRSLDGKTCDKLQTTAGNKLESPARPTVNATQLEPLASRTSVRAPATVPLQLVGFRALAVVVRHHRVSENSRSIASLPGRDGSGSQNTVTRLSSRLRGRQRAVPLAAISRGIPTLAGALWVRARETGPDETISRRCKVRMCSSPPAAASLSAAGRRLLRLVGIPAVAGTRILQPS</sequence>
<evidence type="ECO:0000313" key="2">
    <source>
        <dbReference type="Proteomes" id="UP000821865"/>
    </source>
</evidence>
<reference evidence="1" key="1">
    <citation type="submission" date="2020-05" db="EMBL/GenBank/DDBJ databases">
        <title>Large-scale comparative analyses of tick genomes elucidate their genetic diversity and vector capacities.</title>
        <authorList>
            <person name="Jia N."/>
            <person name="Wang J."/>
            <person name="Shi W."/>
            <person name="Du L."/>
            <person name="Sun Y."/>
            <person name="Zhan W."/>
            <person name="Jiang J."/>
            <person name="Wang Q."/>
            <person name="Zhang B."/>
            <person name="Ji P."/>
            <person name="Sakyi L.B."/>
            <person name="Cui X."/>
            <person name="Yuan T."/>
            <person name="Jiang B."/>
            <person name="Yang W."/>
            <person name="Lam T.T.-Y."/>
            <person name="Chang Q."/>
            <person name="Ding S."/>
            <person name="Wang X."/>
            <person name="Zhu J."/>
            <person name="Ruan X."/>
            <person name="Zhao L."/>
            <person name="Wei J."/>
            <person name="Que T."/>
            <person name="Du C."/>
            <person name="Cheng J."/>
            <person name="Dai P."/>
            <person name="Han X."/>
            <person name="Huang E."/>
            <person name="Gao Y."/>
            <person name="Liu J."/>
            <person name="Shao H."/>
            <person name="Ye R."/>
            <person name="Li L."/>
            <person name="Wei W."/>
            <person name="Wang X."/>
            <person name="Wang C."/>
            <person name="Yang T."/>
            <person name="Huo Q."/>
            <person name="Li W."/>
            <person name="Guo W."/>
            <person name="Chen H."/>
            <person name="Zhou L."/>
            <person name="Ni X."/>
            <person name="Tian J."/>
            <person name="Zhou Y."/>
            <person name="Sheng Y."/>
            <person name="Liu T."/>
            <person name="Pan Y."/>
            <person name="Xia L."/>
            <person name="Li J."/>
            <person name="Zhao F."/>
            <person name="Cao W."/>
        </authorList>
    </citation>
    <scope>NUCLEOTIDE SEQUENCE</scope>
    <source>
        <strain evidence="1">Dsil-2018</strain>
    </source>
</reference>
<accession>A0ACB8CB81</accession>
<organism evidence="1 2">
    <name type="scientific">Dermacentor silvarum</name>
    <name type="common">Tick</name>
    <dbReference type="NCBI Taxonomy" id="543639"/>
    <lineage>
        <taxon>Eukaryota</taxon>
        <taxon>Metazoa</taxon>
        <taxon>Ecdysozoa</taxon>
        <taxon>Arthropoda</taxon>
        <taxon>Chelicerata</taxon>
        <taxon>Arachnida</taxon>
        <taxon>Acari</taxon>
        <taxon>Parasitiformes</taxon>
        <taxon>Ixodida</taxon>
        <taxon>Ixodoidea</taxon>
        <taxon>Ixodidae</taxon>
        <taxon>Rhipicephalinae</taxon>
        <taxon>Dermacentor</taxon>
    </lineage>
</organism>
<gene>
    <name evidence="1" type="ORF">HPB49_021398</name>
</gene>
<evidence type="ECO:0000313" key="1">
    <source>
        <dbReference type="EMBL" id="KAH7938186.1"/>
    </source>
</evidence>
<comment type="caution">
    <text evidence="1">The sequence shown here is derived from an EMBL/GenBank/DDBJ whole genome shotgun (WGS) entry which is preliminary data.</text>
</comment>
<dbReference type="Proteomes" id="UP000821865">
    <property type="component" value="Chromosome 8"/>
</dbReference>
<dbReference type="EMBL" id="CM023477">
    <property type="protein sequence ID" value="KAH7938186.1"/>
    <property type="molecule type" value="Genomic_DNA"/>
</dbReference>
<proteinExistence type="predicted"/>
<protein>
    <submittedName>
        <fullName evidence="1">Uncharacterized protein</fullName>
    </submittedName>
</protein>
<name>A0ACB8CB81_DERSI</name>
<keyword evidence="2" id="KW-1185">Reference proteome</keyword>